<dbReference type="InterPro" id="IPR010334">
    <property type="entry name" value="Dcp1"/>
</dbReference>
<keyword evidence="4" id="KW-0507">mRNA processing</keyword>
<evidence type="ECO:0000256" key="5">
    <source>
        <dbReference type="ARBA" id="ARBA00026102"/>
    </source>
</evidence>
<comment type="subcellular location">
    <subcellularLocation>
        <location evidence="1">Cytoplasm</location>
    </subcellularLocation>
</comment>
<dbReference type="InterPro" id="IPR011993">
    <property type="entry name" value="PH-like_dom_sf"/>
</dbReference>
<proteinExistence type="inferred from homology"/>
<protein>
    <recommendedName>
        <fullName evidence="5">5'-(N(7)-methylguanosine 5'-triphospho)-[mRNA] hydrolase</fullName>
        <ecNumber evidence="5">3.6.1.62</ecNumber>
    </recommendedName>
</protein>
<organism evidence="7 8">
    <name type="scientific">Eptatretus burgeri</name>
    <name type="common">Inshore hagfish</name>
    <dbReference type="NCBI Taxonomy" id="7764"/>
    <lineage>
        <taxon>Eukaryota</taxon>
        <taxon>Metazoa</taxon>
        <taxon>Chordata</taxon>
        <taxon>Craniata</taxon>
        <taxon>Vertebrata</taxon>
        <taxon>Cyclostomata</taxon>
        <taxon>Myxini</taxon>
        <taxon>Myxiniformes</taxon>
        <taxon>Myxinidae</taxon>
        <taxon>Eptatretinae</taxon>
        <taxon>Eptatretus</taxon>
    </lineage>
</organism>
<dbReference type="PANTHER" id="PTHR16290">
    <property type="entry name" value="TRANSCRIPTION FACTOR SMIF DECAPPING ENZYME DCP1"/>
    <property type="match status" value="1"/>
</dbReference>
<comment type="catalytic activity">
    <reaction evidence="6">
        <text>a 5'-end (N(7)-methyl 5'-triphosphoguanosine)-ribonucleoside in mRNA + H2O = N(7)-methyl-GDP + a 5'-end phospho-ribonucleoside in mRNA + 2 H(+)</text>
        <dbReference type="Rhea" id="RHEA:67484"/>
        <dbReference type="Rhea" id="RHEA-COMP:15692"/>
        <dbReference type="Rhea" id="RHEA-COMP:17167"/>
        <dbReference type="ChEBI" id="CHEBI:15377"/>
        <dbReference type="ChEBI" id="CHEBI:15378"/>
        <dbReference type="ChEBI" id="CHEBI:63714"/>
        <dbReference type="ChEBI" id="CHEBI:138282"/>
        <dbReference type="ChEBI" id="CHEBI:156461"/>
        <dbReference type="EC" id="3.6.1.62"/>
    </reaction>
    <physiologicalReaction direction="left-to-right" evidence="6">
        <dbReference type="Rhea" id="RHEA:67485"/>
    </physiologicalReaction>
</comment>
<dbReference type="AlphaFoldDB" id="A0A8C4WUB2"/>
<evidence type="ECO:0000256" key="1">
    <source>
        <dbReference type="ARBA" id="ARBA00004496"/>
    </source>
</evidence>
<dbReference type="Gene3D" id="2.30.29.30">
    <property type="entry name" value="Pleckstrin-homology domain (PH domain)/Phosphotyrosine-binding domain (PTB)"/>
    <property type="match status" value="1"/>
</dbReference>
<dbReference type="Proteomes" id="UP000694388">
    <property type="component" value="Unplaced"/>
</dbReference>
<dbReference type="SMR" id="A0A8C4WUB2"/>
<comment type="similarity">
    <text evidence="2">Belongs to the DCP1 family.</text>
</comment>
<dbReference type="GO" id="GO:0000290">
    <property type="term" value="P:deadenylation-dependent decapping of nuclear-transcribed mRNA"/>
    <property type="evidence" value="ECO:0007669"/>
    <property type="project" value="InterPro"/>
</dbReference>
<reference evidence="7" key="1">
    <citation type="submission" date="2025-08" db="UniProtKB">
        <authorList>
            <consortium name="Ensembl"/>
        </authorList>
    </citation>
    <scope>IDENTIFICATION</scope>
</reference>
<dbReference type="GO" id="GO:0003729">
    <property type="term" value="F:mRNA binding"/>
    <property type="evidence" value="ECO:0007669"/>
    <property type="project" value="TreeGrafter"/>
</dbReference>
<dbReference type="GO" id="GO:0000932">
    <property type="term" value="C:P-body"/>
    <property type="evidence" value="ECO:0007669"/>
    <property type="project" value="TreeGrafter"/>
</dbReference>
<dbReference type="CDD" id="cd09804">
    <property type="entry name" value="Dcp1"/>
    <property type="match status" value="1"/>
</dbReference>
<accession>A0A8C4WUB2</accession>
<dbReference type="Pfam" id="PF06058">
    <property type="entry name" value="DCP1"/>
    <property type="match status" value="1"/>
</dbReference>
<evidence type="ECO:0000256" key="4">
    <source>
        <dbReference type="ARBA" id="ARBA00022664"/>
    </source>
</evidence>
<dbReference type="SUPFAM" id="SSF50729">
    <property type="entry name" value="PH domain-like"/>
    <property type="match status" value="1"/>
</dbReference>
<dbReference type="Ensembl" id="ENSEBUT00000011778.1">
    <property type="protein sequence ID" value="ENSEBUP00000011214.1"/>
    <property type="gene ID" value="ENSEBUG00000007205.1"/>
</dbReference>
<evidence type="ECO:0000313" key="8">
    <source>
        <dbReference type="Proteomes" id="UP000694388"/>
    </source>
</evidence>
<keyword evidence="8" id="KW-1185">Reference proteome</keyword>
<dbReference type="OMA" id="QVLKFHY"/>
<sequence>SCSLLTSGQEGCFILAALQQLDPYIKKIMDVASQVALYNFNTNTNQWEKTEVEGTLFVYARTVAPFHGFTIMNRLSMNNLMQPITKELDFKLQEPFLLYRITGFFTMECSSSCRLLAVGIHQQIN</sequence>
<evidence type="ECO:0000256" key="6">
    <source>
        <dbReference type="ARBA" id="ARBA00047661"/>
    </source>
</evidence>
<evidence type="ECO:0000313" key="7">
    <source>
        <dbReference type="Ensembl" id="ENSEBUP00000011214.1"/>
    </source>
</evidence>
<dbReference type="PANTHER" id="PTHR16290:SF0">
    <property type="entry name" value="DECAPPING PROTEIN 1, ISOFORM A"/>
    <property type="match status" value="1"/>
</dbReference>
<evidence type="ECO:0000256" key="2">
    <source>
        <dbReference type="ARBA" id="ARBA00008778"/>
    </source>
</evidence>
<dbReference type="EC" id="3.6.1.62" evidence="5"/>
<dbReference type="GeneTree" id="ENSGT00940000158409"/>
<name>A0A8C4WUB2_EPTBU</name>
<keyword evidence="3" id="KW-0963">Cytoplasm</keyword>
<dbReference type="GO" id="GO:0140933">
    <property type="term" value="F:5'-(N(7)-methylguanosine 5'-triphospho)-[mRNA] hydrolase activity"/>
    <property type="evidence" value="ECO:0007669"/>
    <property type="project" value="UniProtKB-EC"/>
</dbReference>
<dbReference type="GO" id="GO:0008047">
    <property type="term" value="F:enzyme activator activity"/>
    <property type="evidence" value="ECO:0007669"/>
    <property type="project" value="InterPro"/>
</dbReference>
<evidence type="ECO:0000256" key="3">
    <source>
        <dbReference type="ARBA" id="ARBA00022490"/>
    </source>
</evidence>
<dbReference type="GO" id="GO:0031087">
    <property type="term" value="P:deadenylation-independent decapping of nuclear-transcribed mRNA"/>
    <property type="evidence" value="ECO:0007669"/>
    <property type="project" value="TreeGrafter"/>
</dbReference>
<dbReference type="GO" id="GO:0006397">
    <property type="term" value="P:mRNA processing"/>
    <property type="evidence" value="ECO:0007669"/>
    <property type="project" value="UniProtKB-KW"/>
</dbReference>
<reference evidence="7" key="2">
    <citation type="submission" date="2025-09" db="UniProtKB">
        <authorList>
            <consortium name="Ensembl"/>
        </authorList>
    </citation>
    <scope>IDENTIFICATION</scope>
</reference>